<name>A0A9D9DG96_9FIRM</name>
<gene>
    <name evidence="3" type="ORF">IAC61_06485</name>
</gene>
<evidence type="ECO:0000256" key="2">
    <source>
        <dbReference type="SAM" id="Phobius"/>
    </source>
</evidence>
<feature type="region of interest" description="Disordered" evidence="1">
    <location>
        <begin position="1"/>
        <end position="23"/>
    </location>
</feature>
<reference evidence="3" key="2">
    <citation type="journal article" date="2021" name="PeerJ">
        <title>Extensive microbial diversity within the chicken gut microbiome revealed by metagenomics and culture.</title>
        <authorList>
            <person name="Gilroy R."/>
            <person name="Ravi A."/>
            <person name="Getino M."/>
            <person name="Pursley I."/>
            <person name="Horton D.L."/>
            <person name="Alikhan N.F."/>
            <person name="Baker D."/>
            <person name="Gharbi K."/>
            <person name="Hall N."/>
            <person name="Watson M."/>
            <person name="Adriaenssens E.M."/>
            <person name="Foster-Nyarko E."/>
            <person name="Jarju S."/>
            <person name="Secka A."/>
            <person name="Antonio M."/>
            <person name="Oren A."/>
            <person name="Chaudhuri R.R."/>
            <person name="La Ragione R."/>
            <person name="Hildebrand F."/>
            <person name="Pallen M.J."/>
        </authorList>
    </citation>
    <scope>NUCLEOTIDE SEQUENCE</scope>
    <source>
        <strain evidence="3">17113</strain>
    </source>
</reference>
<evidence type="ECO:0000313" key="3">
    <source>
        <dbReference type="EMBL" id="MBO8426933.1"/>
    </source>
</evidence>
<protein>
    <submittedName>
        <fullName evidence="3">Uncharacterized protein</fullName>
    </submittedName>
</protein>
<dbReference type="Proteomes" id="UP000823634">
    <property type="component" value="Unassembled WGS sequence"/>
</dbReference>
<sequence length="63" mass="7102">MPKRKSDENEPSPEVDPSLLTPEQLEEYRSKPSHKGFWLFCLVMAILIAICIIVIFSLGGPTE</sequence>
<dbReference type="AlphaFoldDB" id="A0A9D9DG96"/>
<organism evidence="3 4">
    <name type="scientific">Candidatus Alloenteromonas pullistercoris</name>
    <dbReference type="NCBI Taxonomy" id="2840785"/>
    <lineage>
        <taxon>Bacteria</taxon>
        <taxon>Bacillati</taxon>
        <taxon>Bacillota</taxon>
        <taxon>Bacillota incertae sedis</taxon>
        <taxon>Candidatus Alloenteromonas</taxon>
    </lineage>
</organism>
<feature type="transmembrane region" description="Helical" evidence="2">
    <location>
        <begin position="37"/>
        <end position="58"/>
    </location>
</feature>
<keyword evidence="2" id="KW-1133">Transmembrane helix</keyword>
<dbReference type="EMBL" id="JADINA010000040">
    <property type="protein sequence ID" value="MBO8426933.1"/>
    <property type="molecule type" value="Genomic_DNA"/>
</dbReference>
<accession>A0A9D9DG96</accession>
<keyword evidence="2" id="KW-0812">Transmembrane</keyword>
<reference evidence="3" key="1">
    <citation type="submission" date="2020-10" db="EMBL/GenBank/DDBJ databases">
        <authorList>
            <person name="Gilroy R."/>
        </authorList>
    </citation>
    <scope>NUCLEOTIDE SEQUENCE</scope>
    <source>
        <strain evidence="3">17113</strain>
    </source>
</reference>
<comment type="caution">
    <text evidence="3">The sequence shown here is derived from an EMBL/GenBank/DDBJ whole genome shotgun (WGS) entry which is preliminary data.</text>
</comment>
<proteinExistence type="predicted"/>
<keyword evidence="2" id="KW-0472">Membrane</keyword>
<evidence type="ECO:0000256" key="1">
    <source>
        <dbReference type="SAM" id="MobiDB-lite"/>
    </source>
</evidence>
<evidence type="ECO:0000313" key="4">
    <source>
        <dbReference type="Proteomes" id="UP000823634"/>
    </source>
</evidence>